<proteinExistence type="predicted"/>
<dbReference type="RefSeq" id="WP_378071912.1">
    <property type="nucleotide sequence ID" value="NZ_JBHSBL010000026.1"/>
</dbReference>
<gene>
    <name evidence="2" type="ORF">ACFO0C_39430</name>
</gene>
<comment type="caution">
    <text evidence="2">The sequence shown here is derived from an EMBL/GenBank/DDBJ whole genome shotgun (WGS) entry which is preliminary data.</text>
</comment>
<dbReference type="GO" id="GO:0004519">
    <property type="term" value="F:endonuclease activity"/>
    <property type="evidence" value="ECO:0007669"/>
    <property type="project" value="UniProtKB-KW"/>
</dbReference>
<dbReference type="InterPro" id="IPR012296">
    <property type="entry name" value="Nuclease_put_TT1808"/>
</dbReference>
<keyword evidence="3" id="KW-1185">Reference proteome</keyword>
<evidence type="ECO:0000313" key="3">
    <source>
        <dbReference type="Proteomes" id="UP001595867"/>
    </source>
</evidence>
<feature type="domain" description="Putative restriction endonuclease" evidence="1">
    <location>
        <begin position="16"/>
        <end position="180"/>
    </location>
</feature>
<dbReference type="Pfam" id="PF05685">
    <property type="entry name" value="Uma2"/>
    <property type="match status" value="1"/>
</dbReference>
<accession>A0ABV8J3C6</accession>
<keyword evidence="2" id="KW-0378">Hydrolase</keyword>
<keyword evidence="2" id="KW-0540">Nuclease</keyword>
<dbReference type="InterPro" id="IPR008538">
    <property type="entry name" value="Uma2"/>
</dbReference>
<dbReference type="EMBL" id="JBHSBL010000026">
    <property type="protein sequence ID" value="MFC4071039.1"/>
    <property type="molecule type" value="Genomic_DNA"/>
</dbReference>
<evidence type="ECO:0000259" key="1">
    <source>
        <dbReference type="Pfam" id="PF05685"/>
    </source>
</evidence>
<organism evidence="2 3">
    <name type="scientific">Actinoplanes subglobosus</name>
    <dbReference type="NCBI Taxonomy" id="1547892"/>
    <lineage>
        <taxon>Bacteria</taxon>
        <taxon>Bacillati</taxon>
        <taxon>Actinomycetota</taxon>
        <taxon>Actinomycetes</taxon>
        <taxon>Micromonosporales</taxon>
        <taxon>Micromonosporaceae</taxon>
        <taxon>Actinoplanes</taxon>
    </lineage>
</organism>
<sequence length="191" mass="21060">MTEVSLDDHTGPWTEDEFLALDAMNYRIELLDGSLWVTPRPNAPHQDISGRLYATLLPAGDTSGLRVRQDVDVRLAAGRLAQSDLIVSRGPRVVTVAEASDVLLVCEITSPGTATMDRLVKKELYAAAKIKWYLLIEPEMTAYESVTLHLFRLAANGYQTYAVAEGDETLTIDEPFPISITGNRLLGIQRS</sequence>
<dbReference type="Proteomes" id="UP001595867">
    <property type="component" value="Unassembled WGS sequence"/>
</dbReference>
<keyword evidence="2" id="KW-0255">Endonuclease</keyword>
<protein>
    <submittedName>
        <fullName evidence="2">Uma2 family endonuclease</fullName>
    </submittedName>
</protein>
<name>A0ABV8J3C6_9ACTN</name>
<dbReference type="InterPro" id="IPR011335">
    <property type="entry name" value="Restrct_endonuc-II-like"/>
</dbReference>
<dbReference type="Gene3D" id="3.90.1570.10">
    <property type="entry name" value="tt1808, chain A"/>
    <property type="match status" value="1"/>
</dbReference>
<dbReference type="SUPFAM" id="SSF52980">
    <property type="entry name" value="Restriction endonuclease-like"/>
    <property type="match status" value="1"/>
</dbReference>
<reference evidence="3" key="1">
    <citation type="journal article" date="2019" name="Int. J. Syst. Evol. Microbiol.">
        <title>The Global Catalogue of Microorganisms (GCM) 10K type strain sequencing project: providing services to taxonomists for standard genome sequencing and annotation.</title>
        <authorList>
            <consortium name="The Broad Institute Genomics Platform"/>
            <consortium name="The Broad Institute Genome Sequencing Center for Infectious Disease"/>
            <person name="Wu L."/>
            <person name="Ma J."/>
        </authorList>
    </citation>
    <scope>NUCLEOTIDE SEQUENCE [LARGE SCALE GENOMIC DNA]</scope>
    <source>
        <strain evidence="3">TBRC 5832</strain>
    </source>
</reference>
<dbReference type="PANTHER" id="PTHR35400">
    <property type="entry name" value="SLR1083 PROTEIN"/>
    <property type="match status" value="1"/>
</dbReference>
<dbReference type="CDD" id="cd06260">
    <property type="entry name" value="DUF820-like"/>
    <property type="match status" value="1"/>
</dbReference>
<dbReference type="PANTHER" id="PTHR35400:SF3">
    <property type="entry name" value="SLL1072 PROTEIN"/>
    <property type="match status" value="1"/>
</dbReference>
<evidence type="ECO:0000313" key="2">
    <source>
        <dbReference type="EMBL" id="MFC4071039.1"/>
    </source>
</evidence>